<protein>
    <submittedName>
        <fullName evidence="2">Uncharacterized protein</fullName>
    </submittedName>
</protein>
<gene>
    <name evidence="2" type="ORF">ERS027661_03549</name>
</gene>
<accession>A0A655AHC9</accession>
<proteinExistence type="predicted"/>
<evidence type="ECO:0000256" key="1">
    <source>
        <dbReference type="SAM" id="MobiDB-lite"/>
    </source>
</evidence>
<feature type="compositionally biased region" description="Basic residues" evidence="1">
    <location>
        <begin position="42"/>
        <end position="56"/>
    </location>
</feature>
<dbReference type="EMBL" id="CNFU01000954">
    <property type="protein sequence ID" value="CKS80142.1"/>
    <property type="molecule type" value="Genomic_DNA"/>
</dbReference>
<evidence type="ECO:0000313" key="2">
    <source>
        <dbReference type="EMBL" id="CKS80142.1"/>
    </source>
</evidence>
<feature type="compositionally biased region" description="Pro residues" evidence="1">
    <location>
        <begin position="67"/>
        <end position="79"/>
    </location>
</feature>
<dbReference type="AlphaFoldDB" id="A0A655AHC9"/>
<feature type="compositionally biased region" description="Basic residues" evidence="1">
    <location>
        <begin position="8"/>
        <end position="23"/>
    </location>
</feature>
<name>A0A655AHC9_MYCTX</name>
<feature type="compositionally biased region" description="Polar residues" evidence="1">
    <location>
        <begin position="85"/>
        <end position="98"/>
    </location>
</feature>
<sequence length="201" mass="21979">MGEFRTHSTSHRHRRGRQHRRRAPIPAATWPSDPETPGHIHSPVRRIADRRHRHQPGQHPAAATPTNPLPGQPPLPPIRPGHATPTRNPTQRCVNISTLAADPSHRHPPPPVAALRPPSAKPTESPPSAPRPPHNPPGRRLAAPVPRKPHRRATPLQRSRDRPTTAAPPPIAGRSVPPRPNPVAPQPHPTNHAGLPADQHR</sequence>
<feature type="compositionally biased region" description="Pro residues" evidence="1">
    <location>
        <begin position="166"/>
        <end position="188"/>
    </location>
</feature>
<evidence type="ECO:0000313" key="3">
    <source>
        <dbReference type="Proteomes" id="UP000049023"/>
    </source>
</evidence>
<dbReference type="PRINTS" id="PR01217">
    <property type="entry name" value="PRICHEXTENSN"/>
</dbReference>
<organism evidence="2 3">
    <name type="scientific">Mycobacterium tuberculosis</name>
    <dbReference type="NCBI Taxonomy" id="1773"/>
    <lineage>
        <taxon>Bacteria</taxon>
        <taxon>Bacillati</taxon>
        <taxon>Actinomycetota</taxon>
        <taxon>Actinomycetes</taxon>
        <taxon>Mycobacteriales</taxon>
        <taxon>Mycobacteriaceae</taxon>
        <taxon>Mycobacterium</taxon>
        <taxon>Mycobacterium tuberculosis complex</taxon>
    </lineage>
</organism>
<feature type="compositionally biased region" description="Pro residues" evidence="1">
    <location>
        <begin position="124"/>
        <end position="136"/>
    </location>
</feature>
<reference evidence="2 3" key="1">
    <citation type="submission" date="2015-03" db="EMBL/GenBank/DDBJ databases">
        <authorList>
            <consortium name="Pathogen Informatics"/>
        </authorList>
    </citation>
    <scope>NUCLEOTIDE SEQUENCE [LARGE SCALE GENOMIC DNA]</scope>
    <source>
        <strain evidence="2 3">Bir 187</strain>
    </source>
</reference>
<feature type="region of interest" description="Disordered" evidence="1">
    <location>
        <begin position="1"/>
        <end position="201"/>
    </location>
</feature>
<dbReference type="Proteomes" id="UP000049023">
    <property type="component" value="Unassembled WGS sequence"/>
</dbReference>